<evidence type="ECO:0000256" key="2">
    <source>
        <dbReference type="SAM" id="Phobius"/>
    </source>
</evidence>
<protein>
    <submittedName>
        <fullName evidence="4">MARVEL domain-containing protein</fullName>
    </submittedName>
</protein>
<evidence type="ECO:0000256" key="1">
    <source>
        <dbReference type="SAM" id="MobiDB-lite"/>
    </source>
</evidence>
<feature type="transmembrane region" description="Helical" evidence="2">
    <location>
        <begin position="153"/>
        <end position="177"/>
    </location>
</feature>
<organism evidence="3 4">
    <name type="scientific">Steinernema glaseri</name>
    <dbReference type="NCBI Taxonomy" id="37863"/>
    <lineage>
        <taxon>Eukaryota</taxon>
        <taxon>Metazoa</taxon>
        <taxon>Ecdysozoa</taxon>
        <taxon>Nematoda</taxon>
        <taxon>Chromadorea</taxon>
        <taxon>Rhabditida</taxon>
        <taxon>Tylenchina</taxon>
        <taxon>Panagrolaimomorpha</taxon>
        <taxon>Strongyloidoidea</taxon>
        <taxon>Steinernematidae</taxon>
        <taxon>Steinernema</taxon>
    </lineage>
</organism>
<evidence type="ECO:0000313" key="3">
    <source>
        <dbReference type="Proteomes" id="UP000095287"/>
    </source>
</evidence>
<proteinExistence type="predicted"/>
<feature type="transmembrane region" description="Helical" evidence="2">
    <location>
        <begin position="12"/>
        <end position="30"/>
    </location>
</feature>
<feature type="transmembrane region" description="Helical" evidence="2">
    <location>
        <begin position="84"/>
        <end position="106"/>
    </location>
</feature>
<keyword evidence="3" id="KW-1185">Reference proteome</keyword>
<keyword evidence="2" id="KW-0812">Transmembrane</keyword>
<feature type="region of interest" description="Disordered" evidence="1">
    <location>
        <begin position="192"/>
        <end position="268"/>
    </location>
</feature>
<dbReference type="AlphaFoldDB" id="A0A1I7Y612"/>
<reference evidence="4" key="1">
    <citation type="submission" date="2016-11" db="UniProtKB">
        <authorList>
            <consortium name="WormBaseParasite"/>
        </authorList>
    </citation>
    <scope>IDENTIFICATION</scope>
</reference>
<dbReference type="WBParaSite" id="L893_g12980.t1">
    <property type="protein sequence ID" value="L893_g12980.t1"/>
    <property type="gene ID" value="L893_g12980"/>
</dbReference>
<evidence type="ECO:0000313" key="4">
    <source>
        <dbReference type="WBParaSite" id="L893_g12980.t1"/>
    </source>
</evidence>
<name>A0A1I7Y612_9BILA</name>
<dbReference type="Proteomes" id="UP000095287">
    <property type="component" value="Unplaced"/>
</dbReference>
<feature type="compositionally biased region" description="Polar residues" evidence="1">
    <location>
        <begin position="196"/>
        <end position="210"/>
    </location>
</feature>
<accession>A0A1I7Y612</accession>
<keyword evidence="2" id="KW-1133">Transmembrane helix</keyword>
<sequence>MCSCSSRSAWCALFAIASISGLLEFIWLIMHLCVETSRIDGSNTNLTVLLRSTYVPVVHYFFIASIIALYCAVCLRIPALIGPYIMGALALVMAGFVKAVVLVWLMGSEYPAMVIYAKITDNIHPYMAQEMWDKAVTDGYTDDPSAGGTLHGILSFAVFWNLFKFFLYATFATAAISSMNSVSKDTKAKPLAAQQAVPSTHSAQSQSIPTAPSLGTLRSQDSADKKPETPLLGGVKKSEPLKPTAPKRSNVSEQYEPLSLETPEDPPR</sequence>
<keyword evidence="2" id="KW-0472">Membrane</keyword>
<feature type="transmembrane region" description="Helical" evidence="2">
    <location>
        <begin position="57"/>
        <end position="77"/>
    </location>
</feature>